<keyword evidence="2" id="KW-0472">Membrane</keyword>
<keyword evidence="2" id="KW-1133">Transmembrane helix</keyword>
<dbReference type="AlphaFoldDB" id="A0A6G1LJG5"/>
<organism evidence="3 4">
    <name type="scientific">Teratosphaeria nubilosa</name>
    <dbReference type="NCBI Taxonomy" id="161662"/>
    <lineage>
        <taxon>Eukaryota</taxon>
        <taxon>Fungi</taxon>
        <taxon>Dikarya</taxon>
        <taxon>Ascomycota</taxon>
        <taxon>Pezizomycotina</taxon>
        <taxon>Dothideomycetes</taxon>
        <taxon>Dothideomycetidae</taxon>
        <taxon>Mycosphaerellales</taxon>
        <taxon>Teratosphaeriaceae</taxon>
        <taxon>Teratosphaeria</taxon>
    </lineage>
</organism>
<reference evidence="3" key="1">
    <citation type="journal article" date="2020" name="Stud. Mycol.">
        <title>101 Dothideomycetes genomes: a test case for predicting lifestyles and emergence of pathogens.</title>
        <authorList>
            <person name="Haridas S."/>
            <person name="Albert R."/>
            <person name="Binder M."/>
            <person name="Bloem J."/>
            <person name="Labutti K."/>
            <person name="Salamov A."/>
            <person name="Andreopoulos B."/>
            <person name="Baker S."/>
            <person name="Barry K."/>
            <person name="Bills G."/>
            <person name="Bluhm B."/>
            <person name="Cannon C."/>
            <person name="Castanera R."/>
            <person name="Culley D."/>
            <person name="Daum C."/>
            <person name="Ezra D."/>
            <person name="Gonzalez J."/>
            <person name="Henrissat B."/>
            <person name="Kuo A."/>
            <person name="Liang C."/>
            <person name="Lipzen A."/>
            <person name="Lutzoni F."/>
            <person name="Magnuson J."/>
            <person name="Mondo S."/>
            <person name="Nolan M."/>
            <person name="Ohm R."/>
            <person name="Pangilinan J."/>
            <person name="Park H.-J."/>
            <person name="Ramirez L."/>
            <person name="Alfaro M."/>
            <person name="Sun H."/>
            <person name="Tritt A."/>
            <person name="Yoshinaga Y."/>
            <person name="Zwiers L.-H."/>
            <person name="Turgeon B."/>
            <person name="Goodwin S."/>
            <person name="Spatafora J."/>
            <person name="Crous P."/>
            <person name="Grigoriev I."/>
        </authorList>
    </citation>
    <scope>NUCLEOTIDE SEQUENCE</scope>
    <source>
        <strain evidence="3">CBS 116005</strain>
    </source>
</reference>
<protein>
    <recommendedName>
        <fullName evidence="5">DUF829-domain-containing protein</fullName>
    </recommendedName>
</protein>
<dbReference type="OrthoDB" id="77878at2759"/>
<keyword evidence="2" id="KW-0812">Transmembrane</keyword>
<evidence type="ECO:0000256" key="1">
    <source>
        <dbReference type="SAM" id="MobiDB-lite"/>
    </source>
</evidence>
<proteinExistence type="predicted"/>
<keyword evidence="4" id="KW-1185">Reference proteome</keyword>
<feature type="compositionally biased region" description="Low complexity" evidence="1">
    <location>
        <begin position="36"/>
        <end position="46"/>
    </location>
</feature>
<evidence type="ECO:0000313" key="3">
    <source>
        <dbReference type="EMBL" id="KAF2772568.1"/>
    </source>
</evidence>
<dbReference type="EMBL" id="ML995814">
    <property type="protein sequence ID" value="KAF2772568.1"/>
    <property type="molecule type" value="Genomic_DNA"/>
</dbReference>
<evidence type="ECO:0000313" key="4">
    <source>
        <dbReference type="Proteomes" id="UP000799436"/>
    </source>
</evidence>
<accession>A0A6G1LJG5</accession>
<dbReference type="Pfam" id="PF05705">
    <property type="entry name" value="DUF829"/>
    <property type="match status" value="1"/>
</dbReference>
<name>A0A6G1LJG5_9PEZI</name>
<dbReference type="Proteomes" id="UP000799436">
    <property type="component" value="Unassembled WGS sequence"/>
</dbReference>
<evidence type="ECO:0008006" key="5">
    <source>
        <dbReference type="Google" id="ProtNLM"/>
    </source>
</evidence>
<dbReference type="InterPro" id="IPR008547">
    <property type="entry name" value="DUF829_TMEM53"/>
</dbReference>
<feature type="transmembrane region" description="Helical" evidence="2">
    <location>
        <begin position="186"/>
        <end position="208"/>
    </location>
</feature>
<feature type="region of interest" description="Disordered" evidence="1">
    <location>
        <begin position="34"/>
        <end position="60"/>
    </location>
</feature>
<sequence length="292" mass="33573">MDSVPIRFCRSNTSMDVDTERILPQLSYDFHRRTSLRSSTSSSPRSWTPDHAEQLSPSTSPAPQTIILGLWPYASSEQIANYVKGYEALYPSARLLLLRYSSSYDERIGNALDALTSLDEKKPSQTSPNVLLHLFSGCGAAQGCRLLRAYKIRTGHQLPVRALIMDSVPKLPTPSLRASTRSPKTLLAFFGMLITAFYVRLLATLNYWQFDRRCQQNRRDLNDPNLLPADARKCYIFSETDLMFSWHDSPTNSDQCERDDIRVRRKSIDEKGRWTGDQERYWHGIENVWDER</sequence>
<gene>
    <name evidence="3" type="ORF">EJ03DRAFT_187831</name>
</gene>
<evidence type="ECO:0000256" key="2">
    <source>
        <dbReference type="SAM" id="Phobius"/>
    </source>
</evidence>